<proteinExistence type="predicted"/>
<gene>
    <name evidence="1" type="primary">Contig19707.g956</name>
    <name evidence="1" type="ORF">STYLEM_16400</name>
</gene>
<evidence type="ECO:0000313" key="2">
    <source>
        <dbReference type="Proteomes" id="UP000039865"/>
    </source>
</evidence>
<dbReference type="Proteomes" id="UP000039865">
    <property type="component" value="Unassembled WGS sequence"/>
</dbReference>
<protein>
    <submittedName>
        <fullName evidence="1">Uncharacterized protein</fullName>
    </submittedName>
</protein>
<accession>A0A078B1Y0</accession>
<dbReference type="PANTHER" id="PTHR33768">
    <property type="entry name" value="MIP11318P"/>
    <property type="match status" value="1"/>
</dbReference>
<dbReference type="EMBL" id="CCKQ01015481">
    <property type="protein sequence ID" value="CDW87297.1"/>
    <property type="molecule type" value="Genomic_DNA"/>
</dbReference>
<reference evidence="1 2" key="1">
    <citation type="submission" date="2014-06" db="EMBL/GenBank/DDBJ databases">
        <authorList>
            <person name="Swart Estienne"/>
        </authorList>
    </citation>
    <scope>NUCLEOTIDE SEQUENCE [LARGE SCALE GENOMIC DNA]</scope>
    <source>
        <strain evidence="1 2">130c</strain>
    </source>
</reference>
<evidence type="ECO:0000313" key="1">
    <source>
        <dbReference type="EMBL" id="CDW87297.1"/>
    </source>
</evidence>
<dbReference type="OrthoDB" id="313317at2759"/>
<dbReference type="InterPro" id="IPR038792">
    <property type="entry name" value="CFAP97D1/2"/>
</dbReference>
<keyword evidence="2" id="KW-1185">Reference proteome</keyword>
<dbReference type="InParanoid" id="A0A078B1Y0"/>
<sequence length="531" mass="60565">MYRQQPTQNKILQKQWNEYESQIHNQKIREVKSSIDSRVLKKNGGTRNTKKEAIMEARFTEIERENHMQLRARSLNGQARRQKLLKITIENQNILKRLQEKQSFYKVSDWEGDFKKREAILEKMCEYPYILQQRSPNQTFMVEQNNQSLLGGGPMSQNNSLLDPFGVMSANGSVGGQRLPKLNNTVLDNYSTANGSNSTSYGAWNKLAKGDLVVRQASILDENRIVLYKRGKQIANGYYIVEISSNNSHLFVAAYDVESPESLLIEIPETKAQQILQSFKNDYEQMASCLNISNKRLMLLNPKYAAIKRAVVSSQGSQAQMNVYGLNATANNFKMNESFKNGINIQNSNARSISAMNLNQRHHNRDQSYQDGPGTIEHDGGLTNNRPQTDAKQDRYSGVQALKNNSILNGSSNISSLNNVFEKRHQSSNPISNSNILQQQQNLNNTNNVVLSPLNISINNHKSKKNLGDQNNSKSYNIQDKSTMDEQMRMSFNQTQTNEGQKQQHYSRYQNENDIENYQDIVQNQAFNTIV</sequence>
<dbReference type="AlphaFoldDB" id="A0A078B1Y0"/>
<dbReference type="OMA" id="IMEARFT"/>
<organism evidence="1 2">
    <name type="scientific">Stylonychia lemnae</name>
    <name type="common">Ciliate</name>
    <dbReference type="NCBI Taxonomy" id="5949"/>
    <lineage>
        <taxon>Eukaryota</taxon>
        <taxon>Sar</taxon>
        <taxon>Alveolata</taxon>
        <taxon>Ciliophora</taxon>
        <taxon>Intramacronucleata</taxon>
        <taxon>Spirotrichea</taxon>
        <taxon>Stichotrichia</taxon>
        <taxon>Sporadotrichida</taxon>
        <taxon>Oxytrichidae</taxon>
        <taxon>Stylonychinae</taxon>
        <taxon>Stylonychia</taxon>
    </lineage>
</organism>
<name>A0A078B1Y0_STYLE</name>
<dbReference type="PANTHER" id="PTHR33768:SF3">
    <property type="entry name" value="MIP11318P"/>
    <property type="match status" value="1"/>
</dbReference>